<evidence type="ECO:0000256" key="6">
    <source>
        <dbReference type="ARBA" id="ARBA00023136"/>
    </source>
</evidence>
<dbReference type="EMBL" id="JAXQNN010000005">
    <property type="protein sequence ID" value="MDZ5713230.1"/>
    <property type="molecule type" value="Genomic_DNA"/>
</dbReference>
<feature type="transmembrane region" description="Helical" evidence="7">
    <location>
        <begin position="264"/>
        <end position="288"/>
    </location>
</feature>
<dbReference type="Pfam" id="PF02554">
    <property type="entry name" value="CstA"/>
    <property type="match status" value="2"/>
</dbReference>
<feature type="transmembrane region" description="Helical" evidence="7">
    <location>
        <begin position="226"/>
        <end position="243"/>
    </location>
</feature>
<keyword evidence="5 7" id="KW-1133">Transmembrane helix</keyword>
<keyword evidence="6 7" id="KW-0472">Membrane</keyword>
<evidence type="ECO:0000259" key="8">
    <source>
        <dbReference type="Pfam" id="PF02554"/>
    </source>
</evidence>
<evidence type="ECO:0000313" key="10">
    <source>
        <dbReference type="Proteomes" id="UP001292084"/>
    </source>
</evidence>
<evidence type="ECO:0000256" key="7">
    <source>
        <dbReference type="SAM" id="Phobius"/>
    </source>
</evidence>
<feature type="transmembrane region" description="Helical" evidence="7">
    <location>
        <begin position="125"/>
        <end position="150"/>
    </location>
</feature>
<feature type="transmembrane region" description="Helical" evidence="7">
    <location>
        <begin position="82"/>
        <end position="104"/>
    </location>
</feature>
<comment type="similarity">
    <text evidence="2">Belongs to the peptide transporter carbon starvation (CstA) (TC 2.A.114) family.</text>
</comment>
<reference evidence="9 10" key="1">
    <citation type="submission" date="2023-12" db="EMBL/GenBank/DDBJ databases">
        <title>Jeotgalibacillus haloalkaliphilus sp. nov., a novel salt-tolerant bacteria, isolated from the estuary of the Fenhe River into the Yellow River.</title>
        <authorList>
            <person name="Li Y."/>
        </authorList>
    </citation>
    <scope>NUCLEOTIDE SEQUENCE [LARGE SCALE GENOMIC DNA]</scope>
    <source>
        <strain evidence="9 10">HH7-29</strain>
    </source>
</reference>
<sequence>MVTFLVAIAILIVGYFTYGKFVEKVFGVKEERMTPAYANADGVDYVPMDTKRNSMIQLLNIAGVGPIFGPIMGALYGPVAFLWIVFGCIFAGAVHDYLTGMISIRNRGAHLPELAGKFLGKAFRHVVNAFSILLLVLVGTVFVTAPAALIADISPAWITMGAIIVCIFLYYIVATLLPVDKIIGRLYPFFGALLLISAIGVGGALVVQGHPIPEMTLENMHPGGLAVFPLLFLTISCGALSGFHATQSPIISRTTQKESQGRKIFYGMMILEGIIAMIWAAAGMALFNGAGLNEILAAGGPAAVVREVSITTLGAIGGTLAILGVIVLPITSGDTAFRSARMIIADYIKVGQKKISNRLWIALPLFVISVVLTQVDFNLLWRYFSWANQSTAMIALWVGAMYLALQRKNFWIAAVPAAFITMATFTYILNAEIGFRLPIEWAYAGASLITAASIAAFFYTVRARLAASDSGLRPIVVDEELEQSA</sequence>
<feature type="transmembrane region" description="Helical" evidence="7">
    <location>
        <begin position="308"/>
        <end position="331"/>
    </location>
</feature>
<dbReference type="RefSeq" id="WP_322422196.1">
    <property type="nucleotide sequence ID" value="NZ_JAXQNN010000005.1"/>
</dbReference>
<feature type="transmembrane region" description="Helical" evidence="7">
    <location>
        <begin position="156"/>
        <end position="179"/>
    </location>
</feature>
<dbReference type="PANTHER" id="PTHR30252">
    <property type="entry name" value="INNER MEMBRANE PEPTIDE TRANSPORTER"/>
    <property type="match status" value="1"/>
</dbReference>
<dbReference type="InterPro" id="IPR051605">
    <property type="entry name" value="CstA"/>
</dbReference>
<comment type="caution">
    <text evidence="9">The sequence shown here is derived from an EMBL/GenBank/DDBJ whole genome shotgun (WGS) entry which is preliminary data.</text>
</comment>
<feature type="transmembrane region" description="Helical" evidence="7">
    <location>
        <begin position="410"/>
        <end position="429"/>
    </location>
</feature>
<keyword evidence="3" id="KW-1003">Cell membrane</keyword>
<keyword evidence="10" id="KW-1185">Reference proteome</keyword>
<evidence type="ECO:0000256" key="1">
    <source>
        <dbReference type="ARBA" id="ARBA00004651"/>
    </source>
</evidence>
<proteinExistence type="inferred from homology"/>
<feature type="transmembrane region" description="Helical" evidence="7">
    <location>
        <begin position="186"/>
        <end position="206"/>
    </location>
</feature>
<feature type="transmembrane region" description="Helical" evidence="7">
    <location>
        <begin position="6"/>
        <end position="23"/>
    </location>
</feature>
<accession>A0ABU5KPX8</accession>
<comment type="subcellular location">
    <subcellularLocation>
        <location evidence="1">Cell membrane</location>
        <topology evidence="1">Multi-pass membrane protein</topology>
    </subcellularLocation>
</comment>
<feature type="domain" description="CstA N-terminal" evidence="8">
    <location>
        <begin position="2"/>
        <end position="164"/>
    </location>
</feature>
<name>A0ABU5KPX8_9BACL</name>
<evidence type="ECO:0000256" key="5">
    <source>
        <dbReference type="ARBA" id="ARBA00022989"/>
    </source>
</evidence>
<keyword evidence="4 7" id="KW-0812">Transmembrane</keyword>
<feature type="transmembrane region" description="Helical" evidence="7">
    <location>
        <begin position="383"/>
        <end position="403"/>
    </location>
</feature>
<dbReference type="InterPro" id="IPR003706">
    <property type="entry name" value="CstA_N"/>
</dbReference>
<evidence type="ECO:0000256" key="2">
    <source>
        <dbReference type="ARBA" id="ARBA00007755"/>
    </source>
</evidence>
<evidence type="ECO:0000256" key="4">
    <source>
        <dbReference type="ARBA" id="ARBA00022692"/>
    </source>
</evidence>
<evidence type="ECO:0000313" key="9">
    <source>
        <dbReference type="EMBL" id="MDZ5713230.1"/>
    </source>
</evidence>
<feature type="domain" description="CstA N-terminal" evidence="8">
    <location>
        <begin position="290"/>
        <end position="426"/>
    </location>
</feature>
<evidence type="ECO:0000256" key="3">
    <source>
        <dbReference type="ARBA" id="ARBA00022475"/>
    </source>
</evidence>
<dbReference type="Proteomes" id="UP001292084">
    <property type="component" value="Unassembled WGS sequence"/>
</dbReference>
<organism evidence="9 10">
    <name type="scientific">Jeotgalibacillus haloalkalitolerans</name>
    <dbReference type="NCBI Taxonomy" id="3104292"/>
    <lineage>
        <taxon>Bacteria</taxon>
        <taxon>Bacillati</taxon>
        <taxon>Bacillota</taxon>
        <taxon>Bacilli</taxon>
        <taxon>Bacillales</taxon>
        <taxon>Caryophanaceae</taxon>
        <taxon>Jeotgalibacillus</taxon>
    </lineage>
</organism>
<gene>
    <name evidence="9" type="ORF">UFB30_13435</name>
</gene>
<feature type="transmembrane region" description="Helical" evidence="7">
    <location>
        <begin position="359"/>
        <end position="377"/>
    </location>
</feature>
<feature type="transmembrane region" description="Helical" evidence="7">
    <location>
        <begin position="58"/>
        <end position="76"/>
    </location>
</feature>
<feature type="transmembrane region" description="Helical" evidence="7">
    <location>
        <begin position="441"/>
        <end position="461"/>
    </location>
</feature>
<protein>
    <submittedName>
        <fullName evidence="9">Carbon starvation protein A</fullName>
    </submittedName>
</protein>
<dbReference type="PANTHER" id="PTHR30252:SF4">
    <property type="entry name" value="CARBON STARVATION"/>
    <property type="match status" value="1"/>
</dbReference>